<keyword evidence="1 2" id="KW-0175">Coiled coil</keyword>
<dbReference type="GO" id="GO:0005737">
    <property type="term" value="C:cytoplasm"/>
    <property type="evidence" value="ECO:0000318"/>
    <property type="project" value="GO_Central"/>
</dbReference>
<feature type="region of interest" description="Disordered" evidence="3">
    <location>
        <begin position="1"/>
        <end position="87"/>
    </location>
</feature>
<dbReference type="STRING" id="45351.A7RUX7"/>
<dbReference type="OMA" id="HEKRAHY"/>
<dbReference type="PANTHER" id="PTHR22741">
    <property type="entry name" value="P140CAP/SNIP-RELATED"/>
    <property type="match status" value="1"/>
</dbReference>
<feature type="compositionally biased region" description="Polar residues" evidence="3">
    <location>
        <begin position="463"/>
        <end position="478"/>
    </location>
</feature>
<name>A7RUX7_NEMVE</name>
<feature type="domain" description="Actin interacting protein 3-like C-terminal" evidence="4">
    <location>
        <begin position="191"/>
        <end position="563"/>
    </location>
</feature>
<feature type="compositionally biased region" description="Basic and acidic residues" evidence="3">
    <location>
        <begin position="762"/>
        <end position="771"/>
    </location>
</feature>
<dbReference type="AlphaFoldDB" id="A7RUX7"/>
<reference evidence="5 6" key="1">
    <citation type="journal article" date="2007" name="Science">
        <title>Sea anemone genome reveals ancestral eumetazoan gene repertoire and genomic organization.</title>
        <authorList>
            <person name="Putnam N.H."/>
            <person name="Srivastava M."/>
            <person name="Hellsten U."/>
            <person name="Dirks B."/>
            <person name="Chapman J."/>
            <person name="Salamov A."/>
            <person name="Terry A."/>
            <person name="Shapiro H."/>
            <person name="Lindquist E."/>
            <person name="Kapitonov V.V."/>
            <person name="Jurka J."/>
            <person name="Genikhovich G."/>
            <person name="Grigoriev I.V."/>
            <person name="Lucas S.M."/>
            <person name="Steele R.E."/>
            <person name="Finnerty J.R."/>
            <person name="Technau U."/>
            <person name="Martindale M.Q."/>
            <person name="Rokhsar D.S."/>
        </authorList>
    </citation>
    <scope>NUCLEOTIDE SEQUENCE [LARGE SCALE GENOMIC DNA]</scope>
    <source>
        <strain evidence="6">CH2 X CH6</strain>
    </source>
</reference>
<evidence type="ECO:0000259" key="4">
    <source>
        <dbReference type="Pfam" id="PF03915"/>
    </source>
</evidence>
<keyword evidence="6" id="KW-1185">Reference proteome</keyword>
<sequence length="771" mass="85257">MSANVSYVPPVDDDSSRSKEHKRSGLKGRLFGGVKVKRARSFSGREKHKIETLKHHKDDTATLSDTEGYHKNRRPRRRTTGGTDIGDHVEKAKMTGFSSEVEGPHGGTLNRQQIIAMVKQRFGLRPEEMRTVTQTTSVSEEAPPAIPPLPPSPSSPKQKRYEELLEKPGAYPTLPRKEETPHPVNTPGVVYLQLGDEIKRAMIPKNLDGVDEVRGLFKSAFTEKYQNEVNNNSKRKTIYIKDPTCGIFYELDDVSDLSNKSHLKILDTPPAKPAPPVAPKPHATHVTKQLTSTPLPNHSHVVPSDSIKGGDYKWTSTVTETRVVDSKPVSVTHTAVSQGSLMDKKKVPLPGLGAQLKPHEKRAHYDPMEQQLDKLTTMLQDALNTSESMDNMPSRGVDGSASSSQSSFVDHGPAAEVKPKPPPRMSSHGVSRESSVKYSQTLQREPPQPPQRSVPYHYGTLPLATSSPRHMPQRTLSADSPAASLAGSSTLPVGAKVKFQGVEAKPGVNQQELAHRARELKSNVVTLKSELGQLKQLHTFQAKSFEELMSNAKEHILSSMMKLTSGNKPERMILACSRCLDVSNAALRGAGKELRQGYLLASPNADNPGRADQNRIRTEEMTYVRAKNDINRSISELESEVEMVRLDVIQRRHISNKAEIESLNNQLAIISRQIADLKSQYADLHDSMKAVMASELDTIVQGDKLIAAQDQMKSESQLSFSSLDDVDKELLDSIRSSHLTKPTSPPVAQEDPRSSRGRPRVRFNDQVDYGR</sequence>
<dbReference type="InterPro" id="IPR051825">
    <property type="entry name" value="SRCIN1"/>
</dbReference>
<gene>
    <name evidence="5" type="ORF">NEMVEDRAFT_v1g240865</name>
</gene>
<feature type="compositionally biased region" description="Pro residues" evidence="3">
    <location>
        <begin position="144"/>
        <end position="154"/>
    </location>
</feature>
<feature type="coiled-coil region" evidence="2">
    <location>
        <begin position="627"/>
        <end position="680"/>
    </location>
</feature>
<dbReference type="InParanoid" id="A7RUX7"/>
<dbReference type="Pfam" id="PF03915">
    <property type="entry name" value="AIP3"/>
    <property type="match status" value="1"/>
</dbReference>
<evidence type="ECO:0000256" key="1">
    <source>
        <dbReference type="ARBA" id="ARBA00023054"/>
    </source>
</evidence>
<evidence type="ECO:0000256" key="3">
    <source>
        <dbReference type="SAM" id="MobiDB-lite"/>
    </source>
</evidence>
<dbReference type="Proteomes" id="UP000001593">
    <property type="component" value="Unassembled WGS sequence"/>
</dbReference>
<evidence type="ECO:0000256" key="2">
    <source>
        <dbReference type="SAM" id="Coils"/>
    </source>
</evidence>
<accession>A7RUX7</accession>
<feature type="region of interest" description="Disordered" evidence="3">
    <location>
        <begin position="386"/>
        <end position="485"/>
    </location>
</feature>
<organism evidence="5 6">
    <name type="scientific">Nematostella vectensis</name>
    <name type="common">Starlet sea anemone</name>
    <dbReference type="NCBI Taxonomy" id="45351"/>
    <lineage>
        <taxon>Eukaryota</taxon>
        <taxon>Metazoa</taxon>
        <taxon>Cnidaria</taxon>
        <taxon>Anthozoa</taxon>
        <taxon>Hexacorallia</taxon>
        <taxon>Actiniaria</taxon>
        <taxon>Edwardsiidae</taxon>
        <taxon>Nematostella</taxon>
    </lineage>
</organism>
<protein>
    <recommendedName>
        <fullName evidence="4">Actin interacting protein 3-like C-terminal domain-containing protein</fullName>
    </recommendedName>
</protein>
<dbReference type="Gene3D" id="1.20.58.1540">
    <property type="entry name" value="Actin interacting protein 3, C-terminal domain"/>
    <property type="match status" value="1"/>
</dbReference>
<proteinExistence type="predicted"/>
<dbReference type="HOGENOM" id="CLU_362619_0_0_1"/>
<dbReference type="EMBL" id="DS469541">
    <property type="protein sequence ID" value="EDO44771.1"/>
    <property type="molecule type" value="Genomic_DNA"/>
</dbReference>
<dbReference type="PANTHER" id="PTHR22741:SF10">
    <property type="entry name" value="COILED-COIL DOMAIN-CONTAINING PROTEIN CG32809"/>
    <property type="match status" value="1"/>
</dbReference>
<dbReference type="InterPro" id="IPR022782">
    <property type="entry name" value="AIP3-like_C"/>
</dbReference>
<feature type="compositionally biased region" description="Basic and acidic residues" evidence="3">
    <location>
        <begin position="43"/>
        <end position="60"/>
    </location>
</feature>
<evidence type="ECO:0000313" key="6">
    <source>
        <dbReference type="Proteomes" id="UP000001593"/>
    </source>
</evidence>
<dbReference type="PhylomeDB" id="A7RUX7"/>
<feature type="region of interest" description="Disordered" evidence="3">
    <location>
        <begin position="733"/>
        <end position="771"/>
    </location>
</feature>
<evidence type="ECO:0000313" key="5">
    <source>
        <dbReference type="EMBL" id="EDO44771.1"/>
    </source>
</evidence>
<feature type="region of interest" description="Disordered" evidence="3">
    <location>
        <begin position="132"/>
        <end position="160"/>
    </location>
</feature>
<feature type="coiled-coil region" evidence="2">
    <location>
        <begin position="510"/>
        <end position="537"/>
    </location>
</feature>